<proteinExistence type="predicted"/>
<dbReference type="Pfam" id="PF08284">
    <property type="entry name" value="RVP_2"/>
    <property type="match status" value="1"/>
</dbReference>
<dbReference type="Gene3D" id="3.30.70.270">
    <property type="match status" value="2"/>
</dbReference>
<evidence type="ECO:0000256" key="4">
    <source>
        <dbReference type="ARBA" id="ARBA00022759"/>
    </source>
</evidence>
<dbReference type="InterPro" id="IPR021109">
    <property type="entry name" value="Peptidase_aspartic_dom_sf"/>
</dbReference>
<organism evidence="5 6">
    <name type="scientific">Tanacetum coccineum</name>
    <dbReference type="NCBI Taxonomy" id="301880"/>
    <lineage>
        <taxon>Eukaryota</taxon>
        <taxon>Viridiplantae</taxon>
        <taxon>Streptophyta</taxon>
        <taxon>Embryophyta</taxon>
        <taxon>Tracheophyta</taxon>
        <taxon>Spermatophyta</taxon>
        <taxon>Magnoliopsida</taxon>
        <taxon>eudicotyledons</taxon>
        <taxon>Gunneridae</taxon>
        <taxon>Pentapetalae</taxon>
        <taxon>asterids</taxon>
        <taxon>campanulids</taxon>
        <taxon>Asterales</taxon>
        <taxon>Asteraceae</taxon>
        <taxon>Asteroideae</taxon>
        <taxon>Anthemideae</taxon>
        <taxon>Anthemidinae</taxon>
        <taxon>Tanacetum</taxon>
    </lineage>
</organism>
<dbReference type="SUPFAM" id="SSF56672">
    <property type="entry name" value="DNA/RNA polymerases"/>
    <property type="match status" value="1"/>
</dbReference>
<comment type="caution">
    <text evidence="5">The sequence shown here is derived from an EMBL/GenBank/DDBJ whole genome shotgun (WGS) entry which is preliminary data.</text>
</comment>
<evidence type="ECO:0000256" key="2">
    <source>
        <dbReference type="ARBA" id="ARBA00022695"/>
    </source>
</evidence>
<keyword evidence="2" id="KW-0548">Nucleotidyltransferase</keyword>
<evidence type="ECO:0000313" key="5">
    <source>
        <dbReference type="EMBL" id="GJS66860.1"/>
    </source>
</evidence>
<dbReference type="SUPFAM" id="SSF50630">
    <property type="entry name" value="Acid proteases"/>
    <property type="match status" value="1"/>
</dbReference>
<dbReference type="InterPro" id="IPR043128">
    <property type="entry name" value="Rev_trsase/Diguanyl_cyclase"/>
</dbReference>
<keyword evidence="5" id="KW-0695">RNA-directed DNA polymerase</keyword>
<keyword evidence="6" id="KW-1185">Reference proteome</keyword>
<keyword evidence="4" id="KW-0255">Endonuclease</keyword>
<accession>A0ABQ4XPG6</accession>
<dbReference type="Gene3D" id="2.40.70.10">
    <property type="entry name" value="Acid Proteases"/>
    <property type="match status" value="1"/>
</dbReference>
<evidence type="ECO:0000256" key="3">
    <source>
        <dbReference type="ARBA" id="ARBA00022722"/>
    </source>
</evidence>
<dbReference type="PANTHER" id="PTHR37984">
    <property type="entry name" value="PROTEIN CBG26694"/>
    <property type="match status" value="1"/>
</dbReference>
<sequence length="318" mass="36229">MAKGVLKLGKVLRWQFTLLREVVDDTPQCTLALLTCHQLWKGQDIKSKTADPTPFPQANGTGKLRRIGSYGYLLQMWQKGDYRIKWSELGSTQGRKLKHLEGVYSLCVEAAVKDNNVVNGTFLINIVYASVLFDTSADRSFVSYAFSKYIDIPPTTLDTNYSVELADGKSLTTNTILRGCTLNLQNHLFKIDLLPIELGSSDVIVRMDWMAQASFAKPTAPARMKHGRTLKTILELLKKEEMYAKFSKCEFWIYKMKFLGHVIDSSGIHVDPTKIEDVKNWASPTTPSEIRQFLVLAGYYRRFNKRFYKTAKPMTELM</sequence>
<dbReference type="EMBL" id="BQNB010009679">
    <property type="protein sequence ID" value="GJS66860.1"/>
    <property type="molecule type" value="Genomic_DNA"/>
</dbReference>
<reference evidence="5" key="2">
    <citation type="submission" date="2022-01" db="EMBL/GenBank/DDBJ databases">
        <authorList>
            <person name="Yamashiro T."/>
            <person name="Shiraishi A."/>
            <person name="Satake H."/>
            <person name="Nakayama K."/>
        </authorList>
    </citation>
    <scope>NUCLEOTIDE SEQUENCE</scope>
</reference>
<keyword evidence="1" id="KW-0808">Transferase</keyword>
<evidence type="ECO:0000313" key="6">
    <source>
        <dbReference type="Proteomes" id="UP001151760"/>
    </source>
</evidence>
<dbReference type="GO" id="GO:0003964">
    <property type="term" value="F:RNA-directed DNA polymerase activity"/>
    <property type="evidence" value="ECO:0007669"/>
    <property type="project" value="UniProtKB-KW"/>
</dbReference>
<evidence type="ECO:0000256" key="1">
    <source>
        <dbReference type="ARBA" id="ARBA00022679"/>
    </source>
</evidence>
<dbReference type="PANTHER" id="PTHR37984:SF5">
    <property type="entry name" value="PROTEIN NYNRIN-LIKE"/>
    <property type="match status" value="1"/>
</dbReference>
<reference evidence="5" key="1">
    <citation type="journal article" date="2022" name="Int. J. Mol. Sci.">
        <title>Draft Genome of Tanacetum Coccineum: Genomic Comparison of Closely Related Tanacetum-Family Plants.</title>
        <authorList>
            <person name="Yamashiro T."/>
            <person name="Shiraishi A."/>
            <person name="Nakayama K."/>
            <person name="Satake H."/>
        </authorList>
    </citation>
    <scope>NUCLEOTIDE SEQUENCE</scope>
</reference>
<keyword evidence="3" id="KW-0540">Nuclease</keyword>
<gene>
    <name evidence="5" type="ORF">Tco_0681424</name>
</gene>
<dbReference type="Proteomes" id="UP001151760">
    <property type="component" value="Unassembled WGS sequence"/>
</dbReference>
<dbReference type="CDD" id="cd00303">
    <property type="entry name" value="retropepsin_like"/>
    <property type="match status" value="1"/>
</dbReference>
<dbReference type="InterPro" id="IPR043502">
    <property type="entry name" value="DNA/RNA_pol_sf"/>
</dbReference>
<dbReference type="InterPro" id="IPR050951">
    <property type="entry name" value="Retrovirus_Pol_polyprotein"/>
</dbReference>
<name>A0ABQ4XPG6_9ASTR</name>
<keyword evidence="4" id="KW-0378">Hydrolase</keyword>
<protein>
    <submittedName>
        <fullName evidence="5">Reverse transcriptase domain-containing protein</fullName>
    </submittedName>
</protein>